<dbReference type="Gene3D" id="3.90.550.10">
    <property type="entry name" value="Spore Coat Polysaccharide Biosynthesis Protein SpsA, Chain A"/>
    <property type="match status" value="2"/>
</dbReference>
<dbReference type="PANTHER" id="PTHR43179:SF12">
    <property type="entry name" value="GALACTOFURANOSYLTRANSFERASE GLFT2"/>
    <property type="match status" value="1"/>
</dbReference>
<dbReference type="Proteomes" id="UP000177042">
    <property type="component" value="Unassembled WGS sequence"/>
</dbReference>
<feature type="domain" description="Glycosyltransferase 2-like" evidence="4">
    <location>
        <begin position="6"/>
        <end position="194"/>
    </location>
</feature>
<evidence type="ECO:0000256" key="1">
    <source>
        <dbReference type="ARBA" id="ARBA00006739"/>
    </source>
</evidence>
<evidence type="ECO:0000313" key="6">
    <source>
        <dbReference type="Proteomes" id="UP000177042"/>
    </source>
</evidence>
<evidence type="ECO:0000256" key="2">
    <source>
        <dbReference type="ARBA" id="ARBA00022676"/>
    </source>
</evidence>
<comment type="caution">
    <text evidence="5">The sequence shown here is derived from an EMBL/GenBank/DDBJ whole genome shotgun (WGS) entry which is preliminary data.</text>
</comment>
<name>A0A1F5JA78_9BACT</name>
<comment type="similarity">
    <text evidence="1">Belongs to the glycosyltransferase 2 family.</text>
</comment>
<dbReference type="InterPro" id="IPR029044">
    <property type="entry name" value="Nucleotide-diphossugar_trans"/>
</dbReference>
<gene>
    <name evidence="5" type="ORF">A3C26_02390</name>
</gene>
<dbReference type="Pfam" id="PF00535">
    <property type="entry name" value="Glycos_transf_2"/>
    <property type="match status" value="2"/>
</dbReference>
<keyword evidence="3" id="KW-0808">Transferase</keyword>
<accession>A0A1F5JA78</accession>
<dbReference type="EMBL" id="MFCX01000024">
    <property type="protein sequence ID" value="OGE25535.1"/>
    <property type="molecule type" value="Genomic_DNA"/>
</dbReference>
<keyword evidence="2" id="KW-0328">Glycosyltransferase</keyword>
<evidence type="ECO:0000259" key="4">
    <source>
        <dbReference type="Pfam" id="PF00535"/>
    </source>
</evidence>
<feature type="domain" description="Glycosyltransferase 2-like" evidence="4">
    <location>
        <begin position="324"/>
        <end position="469"/>
    </location>
</feature>
<protein>
    <recommendedName>
        <fullName evidence="4">Glycosyltransferase 2-like domain-containing protein</fullName>
    </recommendedName>
</protein>
<evidence type="ECO:0000256" key="3">
    <source>
        <dbReference type="ARBA" id="ARBA00022679"/>
    </source>
</evidence>
<evidence type="ECO:0000313" key="5">
    <source>
        <dbReference type="EMBL" id="OGE25535.1"/>
    </source>
</evidence>
<dbReference type="CDD" id="cd04186">
    <property type="entry name" value="GT_2_like_c"/>
    <property type="match status" value="2"/>
</dbReference>
<dbReference type="SUPFAM" id="SSF53448">
    <property type="entry name" value="Nucleotide-diphospho-sugar transferases"/>
    <property type="match status" value="2"/>
</dbReference>
<dbReference type="PANTHER" id="PTHR43179">
    <property type="entry name" value="RHAMNOSYLTRANSFERASE WBBL"/>
    <property type="match status" value="1"/>
</dbReference>
<sequence length="625" mass="70728">MTKIAIVTVNFNGKDDTLEFLESLKKLQTTDYELKTIVVDNGSSDDSVSSINQKFPGVDILQNGANEGFSGGYNRGMAYGLAWGADYILIINNDTLIKDGDLLQSLIKVFKSDESIGIASPKIYFSPGFEFHKDRYKKEDLGQVIWYAGGKFDWKNIMSAHRGLDEVDEGQFEGVEETNFVTGCCMMIKREVLGKVNKPESGRGFFDDTLFLYFEDTDFTKRAKKKGFKTYYGGNVAIYHKASQSTGIGSEITDFFHTRNRLVLGFRYAGLRTRFALFREALKFLVFGRKAQRLGVWDFFRGKTGSSERYIKEVRKAEYQLELSICVVNYNTADLTKNLLQSIFTPNSGFNPKTMEVIVLDNGSDDNCKQIIKDFQLALRSHARFAKQAKGGRSGPKIKFIQNKGNEGFSKGYNKTISFSKGRYILLLNSDIEVLDNSLTGLLNFAKEYKDNAVLGGRLYFPDKSSQDSAFNLPTITGAFKEYFLGKKGSYFMYVPAPPAERGEPEGGKAVQVEGLVMACFLIPEKVLNKVGLLDEETFIFFEDIEYCRRLKQYGVPLYFIPTAKFIHHHGGSTKRIGQQKAYELLQKAAKYYHGPVYYFLLTWVLRIGQKLGKTKTPISRWTMT</sequence>
<dbReference type="GO" id="GO:0016757">
    <property type="term" value="F:glycosyltransferase activity"/>
    <property type="evidence" value="ECO:0007669"/>
    <property type="project" value="UniProtKB-KW"/>
</dbReference>
<reference evidence="5 6" key="1">
    <citation type="journal article" date="2016" name="Nat. Commun.">
        <title>Thousands of microbial genomes shed light on interconnected biogeochemical processes in an aquifer system.</title>
        <authorList>
            <person name="Anantharaman K."/>
            <person name="Brown C.T."/>
            <person name="Hug L.A."/>
            <person name="Sharon I."/>
            <person name="Castelle C.J."/>
            <person name="Probst A.J."/>
            <person name="Thomas B.C."/>
            <person name="Singh A."/>
            <person name="Wilkins M.J."/>
            <person name="Karaoz U."/>
            <person name="Brodie E.L."/>
            <person name="Williams K.H."/>
            <person name="Hubbard S.S."/>
            <person name="Banfield J.F."/>
        </authorList>
    </citation>
    <scope>NUCLEOTIDE SEQUENCE [LARGE SCALE GENOMIC DNA]</scope>
</reference>
<dbReference type="InterPro" id="IPR001173">
    <property type="entry name" value="Glyco_trans_2-like"/>
</dbReference>
<dbReference type="AlphaFoldDB" id="A0A1F5JA78"/>
<proteinExistence type="inferred from homology"/>
<organism evidence="5 6">
    <name type="scientific">Candidatus Daviesbacteria bacterium RIFCSPHIGHO2_02_FULL_39_12</name>
    <dbReference type="NCBI Taxonomy" id="1797770"/>
    <lineage>
        <taxon>Bacteria</taxon>
        <taxon>Candidatus Daviesiibacteriota</taxon>
    </lineage>
</organism>